<dbReference type="GO" id="GO:0005524">
    <property type="term" value="F:ATP binding"/>
    <property type="evidence" value="ECO:0007669"/>
    <property type="project" value="UniProtKB-KW"/>
</dbReference>
<evidence type="ECO:0000256" key="8">
    <source>
        <dbReference type="ARBA" id="ARBA00023012"/>
    </source>
</evidence>
<dbReference type="SMART" id="SM00387">
    <property type="entry name" value="HATPase_c"/>
    <property type="match status" value="1"/>
</dbReference>
<dbReference type="PANTHER" id="PTHR43547:SF2">
    <property type="entry name" value="HYBRID SIGNAL TRANSDUCTION HISTIDINE KINASE C"/>
    <property type="match status" value="1"/>
</dbReference>
<evidence type="ECO:0000256" key="2">
    <source>
        <dbReference type="ARBA" id="ARBA00012438"/>
    </source>
</evidence>
<dbReference type="InterPro" id="IPR036890">
    <property type="entry name" value="HATPase_C_sf"/>
</dbReference>
<feature type="domain" description="Histidine kinase" evidence="9">
    <location>
        <begin position="1"/>
        <end position="157"/>
    </location>
</feature>
<keyword evidence="11" id="KW-1185">Reference proteome</keyword>
<keyword evidence="3" id="KW-0597">Phosphoprotein</keyword>
<keyword evidence="6" id="KW-0418">Kinase</keyword>
<dbReference type="PANTHER" id="PTHR43547">
    <property type="entry name" value="TWO-COMPONENT HISTIDINE KINASE"/>
    <property type="match status" value="1"/>
</dbReference>
<keyword evidence="5" id="KW-0547">Nucleotide-binding</keyword>
<dbReference type="Pfam" id="PF02518">
    <property type="entry name" value="HATPase_c"/>
    <property type="match status" value="1"/>
</dbReference>
<dbReference type="PROSITE" id="PS50109">
    <property type="entry name" value="HIS_KIN"/>
    <property type="match status" value="1"/>
</dbReference>
<organism evidence="10 11">
    <name type="scientific">Anaeromicrobium sediminis</name>
    <dbReference type="NCBI Taxonomy" id="1478221"/>
    <lineage>
        <taxon>Bacteria</taxon>
        <taxon>Bacillati</taxon>
        <taxon>Bacillota</taxon>
        <taxon>Clostridia</taxon>
        <taxon>Peptostreptococcales</taxon>
        <taxon>Thermotaleaceae</taxon>
        <taxon>Anaeromicrobium</taxon>
    </lineage>
</organism>
<evidence type="ECO:0000256" key="7">
    <source>
        <dbReference type="ARBA" id="ARBA00022840"/>
    </source>
</evidence>
<evidence type="ECO:0000256" key="1">
    <source>
        <dbReference type="ARBA" id="ARBA00000085"/>
    </source>
</evidence>
<protein>
    <recommendedName>
        <fullName evidence="2">histidine kinase</fullName>
        <ecNumber evidence="2">2.7.13.3</ecNumber>
    </recommendedName>
</protein>
<dbReference type="EC" id="2.7.13.3" evidence="2"/>
<dbReference type="SUPFAM" id="SSF55874">
    <property type="entry name" value="ATPase domain of HSP90 chaperone/DNA topoisomerase II/histidine kinase"/>
    <property type="match status" value="1"/>
</dbReference>
<dbReference type="FunFam" id="3.30.565.10:FF:000037">
    <property type="entry name" value="Hybrid sensor histidine kinase/response regulator"/>
    <property type="match status" value="1"/>
</dbReference>
<keyword evidence="4" id="KW-0808">Transferase</keyword>
<name>A0A267MAA0_9FIRM</name>
<dbReference type="Gene3D" id="3.30.565.10">
    <property type="entry name" value="Histidine kinase-like ATPase, C-terminal domain"/>
    <property type="match status" value="1"/>
</dbReference>
<comment type="catalytic activity">
    <reaction evidence="1">
        <text>ATP + protein L-histidine = ADP + protein N-phospho-L-histidine.</text>
        <dbReference type="EC" id="2.7.13.3"/>
    </reaction>
</comment>
<evidence type="ECO:0000256" key="6">
    <source>
        <dbReference type="ARBA" id="ARBA00022777"/>
    </source>
</evidence>
<dbReference type="CDD" id="cd16922">
    <property type="entry name" value="HATPase_EvgS-ArcB-TorS-like"/>
    <property type="match status" value="1"/>
</dbReference>
<sequence length="188" mass="20880">MNMQFKNYNIVSIVEDITLSVAEYIESKGIKLIFDTEIEEKIIACDAEKLERVMLNLFSNAVKFTESNGTIQVNIHDKGESILICVKDTGLGIPKDMREKIFDRFRQVDASLHRKAEGSGIGLSLVKSIVELHKGFITVESEVGKGSTFTLELPATLAGEEYDIDGEIAATSQPNVERISIEFSDIYA</sequence>
<dbReference type="Proteomes" id="UP000216024">
    <property type="component" value="Unassembled WGS sequence"/>
</dbReference>
<keyword evidence="7" id="KW-0067">ATP-binding</keyword>
<evidence type="ECO:0000256" key="5">
    <source>
        <dbReference type="ARBA" id="ARBA00022741"/>
    </source>
</evidence>
<evidence type="ECO:0000259" key="9">
    <source>
        <dbReference type="PROSITE" id="PS50109"/>
    </source>
</evidence>
<keyword evidence="8" id="KW-0902">Two-component regulatory system</keyword>
<evidence type="ECO:0000313" key="11">
    <source>
        <dbReference type="Proteomes" id="UP000216024"/>
    </source>
</evidence>
<evidence type="ECO:0000313" key="10">
    <source>
        <dbReference type="EMBL" id="PAB55848.1"/>
    </source>
</evidence>
<dbReference type="GO" id="GO:0000155">
    <property type="term" value="F:phosphorelay sensor kinase activity"/>
    <property type="evidence" value="ECO:0007669"/>
    <property type="project" value="TreeGrafter"/>
</dbReference>
<reference evidence="10 11" key="1">
    <citation type="submission" date="2017-06" db="EMBL/GenBank/DDBJ databases">
        <title>Draft genome sequence of anaerobic fermentative bacterium Anaeromicrobium sediminis DY2726D isolated from West Pacific Ocean sediments.</title>
        <authorList>
            <person name="Zeng X."/>
        </authorList>
    </citation>
    <scope>NUCLEOTIDE SEQUENCE [LARGE SCALE GENOMIC DNA]</scope>
    <source>
        <strain evidence="10 11">DY2726D</strain>
    </source>
</reference>
<dbReference type="InterPro" id="IPR003594">
    <property type="entry name" value="HATPase_dom"/>
</dbReference>
<evidence type="ECO:0000256" key="4">
    <source>
        <dbReference type="ARBA" id="ARBA00022679"/>
    </source>
</evidence>
<gene>
    <name evidence="10" type="ORF">CCE28_21550</name>
</gene>
<accession>A0A267MAA0</accession>
<dbReference type="EMBL" id="NIBG01000045">
    <property type="protein sequence ID" value="PAB55848.1"/>
    <property type="molecule type" value="Genomic_DNA"/>
</dbReference>
<evidence type="ECO:0000256" key="3">
    <source>
        <dbReference type="ARBA" id="ARBA00022553"/>
    </source>
</evidence>
<dbReference type="AlphaFoldDB" id="A0A267MAA0"/>
<dbReference type="PRINTS" id="PR00344">
    <property type="entry name" value="BCTRLSENSOR"/>
</dbReference>
<proteinExistence type="predicted"/>
<dbReference type="InterPro" id="IPR005467">
    <property type="entry name" value="His_kinase_dom"/>
</dbReference>
<dbReference type="InterPro" id="IPR004358">
    <property type="entry name" value="Sig_transdc_His_kin-like_C"/>
</dbReference>
<comment type="caution">
    <text evidence="10">The sequence shown here is derived from an EMBL/GenBank/DDBJ whole genome shotgun (WGS) entry which is preliminary data.</text>
</comment>